<keyword evidence="3" id="KW-0175">Coiled coil</keyword>
<dbReference type="EMBL" id="CAJVPZ010004158">
    <property type="protein sequence ID" value="CAG8541988.1"/>
    <property type="molecule type" value="Genomic_DNA"/>
</dbReference>
<feature type="coiled-coil region" evidence="3">
    <location>
        <begin position="564"/>
        <end position="591"/>
    </location>
</feature>
<dbReference type="Proteomes" id="UP000789396">
    <property type="component" value="Unassembled WGS sequence"/>
</dbReference>
<feature type="compositionally biased region" description="Basic and acidic residues" evidence="4">
    <location>
        <begin position="268"/>
        <end position="281"/>
    </location>
</feature>
<dbReference type="GO" id="GO:0007165">
    <property type="term" value="P:signal transduction"/>
    <property type="evidence" value="ECO:0007669"/>
    <property type="project" value="InterPro"/>
</dbReference>
<dbReference type="GO" id="GO:0030950">
    <property type="term" value="P:establishment or maintenance of actin cytoskeleton polarity"/>
    <property type="evidence" value="ECO:0007669"/>
    <property type="project" value="TreeGrafter"/>
</dbReference>
<dbReference type="GO" id="GO:0008104">
    <property type="term" value="P:intracellular protein localization"/>
    <property type="evidence" value="ECO:0007669"/>
    <property type="project" value="TreeGrafter"/>
</dbReference>
<dbReference type="SUPFAM" id="SSF50044">
    <property type="entry name" value="SH3-domain"/>
    <property type="match status" value="1"/>
</dbReference>
<sequence>MAQGHNLSIDTSAASQSQIITQLEDDDSGQISPVTDEDIEPGLVYALRTFTETVEGRAKVEKGDSLILLDDSNNYWWLVKILKNGEVGYMPAEDIEMPFEKLARINKHKNVNVITDQENITESQFIVEPEELNVQHTASATPTYEKVEITPMHTSISTQTNENNQQNNETDISTNVATSSQISSPDDGSVSYKIKTRKQTGLFNYEQIKNYPIDSPSSTSKPSEISSSTSKPSEISNSPPKTNDMSLMSDLVKPKFFGASSGKNSPISDDHHKNTIKKDDIPFNSVKPLNNFYEQLQKGSSKQPFQRSLSLKRSQQHTGSSSINRSTTDSTYSVLRIYPGQNIQTDFKYKIGLLSPKTTTIAFIKQAIRRFKLNDDYWDNYTISIKEINSKERHLMPHDHPLEIFNSISSYYSTPLPSVKRTSTISISSTLSDISNYEPINKLPIRDNQCTVFLYLNRKSKQLKENTTVTQNTIPSTELSTKQMNTVIKNTFPSTESSAKQTNTVIQNIPSFKENNDWILSNDFGLNDLLVYVRSDLNIQKRRSGWHLQDPEEILDKVKPTEIRDDIRSIFESVSNELDKLELELNQIMLDVIRVF</sequence>
<dbReference type="CDD" id="cd17043">
    <property type="entry name" value="RA"/>
    <property type="match status" value="1"/>
</dbReference>
<reference evidence="6" key="1">
    <citation type="submission" date="2021-06" db="EMBL/GenBank/DDBJ databases">
        <authorList>
            <person name="Kallberg Y."/>
            <person name="Tangrot J."/>
            <person name="Rosling A."/>
        </authorList>
    </citation>
    <scope>NUCLEOTIDE SEQUENCE</scope>
    <source>
        <strain evidence="6">IN212</strain>
    </source>
</reference>
<comment type="caution">
    <text evidence="6">The sequence shown here is derived from an EMBL/GenBank/DDBJ whole genome shotgun (WGS) entry which is preliminary data.</text>
</comment>
<dbReference type="OrthoDB" id="196165at2759"/>
<dbReference type="AlphaFoldDB" id="A0A9N9FJW3"/>
<dbReference type="GO" id="GO:0015630">
    <property type="term" value="C:microtubule cytoskeleton"/>
    <property type="evidence" value="ECO:0007669"/>
    <property type="project" value="TreeGrafter"/>
</dbReference>
<dbReference type="Pfam" id="PF00018">
    <property type="entry name" value="SH3_1"/>
    <property type="match status" value="1"/>
</dbReference>
<feature type="compositionally biased region" description="Low complexity" evidence="4">
    <location>
        <begin position="215"/>
        <end position="239"/>
    </location>
</feature>
<evidence type="ECO:0000256" key="3">
    <source>
        <dbReference type="SAM" id="Coils"/>
    </source>
</evidence>
<protein>
    <submittedName>
        <fullName evidence="6">1637_t:CDS:1</fullName>
    </submittedName>
</protein>
<keyword evidence="1 2" id="KW-0728">SH3 domain</keyword>
<feature type="region of interest" description="Disordered" evidence="4">
    <location>
        <begin position="297"/>
        <end position="327"/>
    </location>
</feature>
<evidence type="ECO:0000256" key="4">
    <source>
        <dbReference type="SAM" id="MobiDB-lite"/>
    </source>
</evidence>
<dbReference type="PANTHER" id="PTHR47775">
    <property type="entry name" value="BUD SITE SELECTION PROTEIN 14"/>
    <property type="match status" value="1"/>
</dbReference>
<evidence type="ECO:0000313" key="7">
    <source>
        <dbReference type="Proteomes" id="UP000789396"/>
    </source>
</evidence>
<evidence type="ECO:0000313" key="6">
    <source>
        <dbReference type="EMBL" id="CAG8541988.1"/>
    </source>
</evidence>
<name>A0A9N9FJW3_9GLOM</name>
<dbReference type="InterPro" id="IPR036028">
    <property type="entry name" value="SH3-like_dom_sf"/>
</dbReference>
<dbReference type="InterPro" id="IPR029071">
    <property type="entry name" value="Ubiquitin-like_domsf"/>
</dbReference>
<dbReference type="Pfam" id="PF00788">
    <property type="entry name" value="RA"/>
    <property type="match status" value="1"/>
</dbReference>
<feature type="domain" description="SH3" evidence="5">
    <location>
        <begin position="39"/>
        <end position="100"/>
    </location>
</feature>
<gene>
    <name evidence="6" type="ORF">RFULGI_LOCUS4264</name>
</gene>
<evidence type="ECO:0000259" key="5">
    <source>
        <dbReference type="PROSITE" id="PS50002"/>
    </source>
</evidence>
<evidence type="ECO:0000256" key="1">
    <source>
        <dbReference type="ARBA" id="ARBA00022443"/>
    </source>
</evidence>
<dbReference type="Gene3D" id="3.10.20.90">
    <property type="entry name" value="Phosphatidylinositol 3-kinase Catalytic Subunit, Chain A, domain 1"/>
    <property type="match status" value="1"/>
</dbReference>
<feature type="region of interest" description="Disordered" evidence="4">
    <location>
        <begin position="210"/>
        <end position="282"/>
    </location>
</feature>
<dbReference type="Gene3D" id="2.30.30.40">
    <property type="entry name" value="SH3 Domains"/>
    <property type="match status" value="1"/>
</dbReference>
<dbReference type="PROSITE" id="PS50002">
    <property type="entry name" value="SH3"/>
    <property type="match status" value="1"/>
</dbReference>
<accession>A0A9N9FJW3</accession>
<dbReference type="SUPFAM" id="SSF54236">
    <property type="entry name" value="Ubiquitin-like"/>
    <property type="match status" value="1"/>
</dbReference>
<dbReference type="InterPro" id="IPR053039">
    <property type="entry name" value="Polarity_Bud-Selection_Reg"/>
</dbReference>
<evidence type="ECO:0000256" key="2">
    <source>
        <dbReference type="PROSITE-ProRule" id="PRU00192"/>
    </source>
</evidence>
<keyword evidence="7" id="KW-1185">Reference proteome</keyword>
<dbReference type="SMART" id="SM00326">
    <property type="entry name" value="SH3"/>
    <property type="match status" value="1"/>
</dbReference>
<dbReference type="InterPro" id="IPR000159">
    <property type="entry name" value="RA_dom"/>
</dbReference>
<dbReference type="InterPro" id="IPR001452">
    <property type="entry name" value="SH3_domain"/>
</dbReference>
<proteinExistence type="predicted"/>
<dbReference type="PANTHER" id="PTHR47775:SF1">
    <property type="entry name" value="BUD SITE SELECTION PROTEIN 14"/>
    <property type="match status" value="1"/>
</dbReference>
<organism evidence="6 7">
    <name type="scientific">Racocetra fulgida</name>
    <dbReference type="NCBI Taxonomy" id="60492"/>
    <lineage>
        <taxon>Eukaryota</taxon>
        <taxon>Fungi</taxon>
        <taxon>Fungi incertae sedis</taxon>
        <taxon>Mucoromycota</taxon>
        <taxon>Glomeromycotina</taxon>
        <taxon>Glomeromycetes</taxon>
        <taxon>Diversisporales</taxon>
        <taxon>Gigasporaceae</taxon>
        <taxon>Racocetra</taxon>
    </lineage>
</organism>
<dbReference type="GO" id="GO:0051286">
    <property type="term" value="C:cell tip"/>
    <property type="evidence" value="ECO:0007669"/>
    <property type="project" value="TreeGrafter"/>
</dbReference>